<dbReference type="PANTHER" id="PTHR39190">
    <property type="entry name" value="FLAGELLAR ASSEMBLY FACTOR FLIW"/>
    <property type="match status" value="1"/>
</dbReference>
<evidence type="ECO:0000313" key="6">
    <source>
        <dbReference type="Proteomes" id="UP000219546"/>
    </source>
</evidence>
<organism evidence="5 6">
    <name type="scientific">Bacillus oleivorans</name>
    <dbReference type="NCBI Taxonomy" id="1448271"/>
    <lineage>
        <taxon>Bacteria</taxon>
        <taxon>Bacillati</taxon>
        <taxon>Bacillota</taxon>
        <taxon>Bacilli</taxon>
        <taxon>Bacillales</taxon>
        <taxon>Bacillaceae</taxon>
        <taxon>Bacillus</taxon>
    </lineage>
</organism>
<dbReference type="NCBIfam" id="NF009793">
    <property type="entry name" value="PRK13285.1-1"/>
    <property type="match status" value="1"/>
</dbReference>
<accession>A0A285D0U0</accession>
<dbReference type="HAMAP" id="MF_01185">
    <property type="entry name" value="FliW"/>
    <property type="match status" value="1"/>
</dbReference>
<comment type="function">
    <text evidence="4">Acts as an anti-CsrA protein, binds CsrA and prevents it from repressing translation of its target genes, one of which is flagellin. Binds to flagellin and participates in the assembly of the flagellum.</text>
</comment>
<evidence type="ECO:0000256" key="4">
    <source>
        <dbReference type="HAMAP-Rule" id="MF_01185"/>
    </source>
</evidence>
<comment type="subunit">
    <text evidence="4">Interacts with translational regulator CsrA and flagellin(s).</text>
</comment>
<keyword evidence="6" id="KW-1185">Reference proteome</keyword>
<dbReference type="AlphaFoldDB" id="A0A285D0U0"/>
<keyword evidence="1 4" id="KW-0963">Cytoplasm</keyword>
<dbReference type="GO" id="GO:0044780">
    <property type="term" value="P:bacterial-type flagellum assembly"/>
    <property type="evidence" value="ECO:0007669"/>
    <property type="project" value="UniProtKB-UniRule"/>
</dbReference>
<dbReference type="RefSeq" id="WP_097159400.1">
    <property type="nucleotide sequence ID" value="NZ_JBEPMQ010000005.1"/>
</dbReference>
<comment type="similarity">
    <text evidence="4">Belongs to the FliW family.</text>
</comment>
<keyword evidence="5" id="KW-0282">Flagellum</keyword>
<reference evidence="5 6" key="1">
    <citation type="submission" date="2017-08" db="EMBL/GenBank/DDBJ databases">
        <authorList>
            <person name="de Groot N.N."/>
        </authorList>
    </citation>
    <scope>NUCLEOTIDE SEQUENCE [LARGE SCALE GENOMIC DNA]</scope>
    <source>
        <strain evidence="5 6">JC228</strain>
    </source>
</reference>
<keyword evidence="3 4" id="KW-0810">Translation regulation</keyword>
<keyword evidence="4" id="KW-0143">Chaperone</keyword>
<dbReference type="GO" id="GO:0006417">
    <property type="term" value="P:regulation of translation"/>
    <property type="evidence" value="ECO:0007669"/>
    <property type="project" value="UniProtKB-KW"/>
</dbReference>
<evidence type="ECO:0000256" key="2">
    <source>
        <dbReference type="ARBA" id="ARBA00022795"/>
    </source>
</evidence>
<evidence type="ECO:0000256" key="1">
    <source>
        <dbReference type="ARBA" id="ARBA00022490"/>
    </source>
</evidence>
<dbReference type="Gene3D" id="2.30.290.10">
    <property type="entry name" value="BH3618-like"/>
    <property type="match status" value="1"/>
</dbReference>
<dbReference type="PANTHER" id="PTHR39190:SF1">
    <property type="entry name" value="FLAGELLAR ASSEMBLY FACTOR FLIW"/>
    <property type="match status" value="1"/>
</dbReference>
<keyword evidence="5" id="KW-0966">Cell projection</keyword>
<dbReference type="Pfam" id="PF02623">
    <property type="entry name" value="FliW"/>
    <property type="match status" value="1"/>
</dbReference>
<dbReference type="OrthoDB" id="9801235at2"/>
<dbReference type="Proteomes" id="UP000219546">
    <property type="component" value="Unassembled WGS sequence"/>
</dbReference>
<comment type="subcellular location">
    <subcellularLocation>
        <location evidence="4">Cytoplasm</location>
    </subcellularLocation>
</comment>
<keyword evidence="5" id="KW-0969">Cilium</keyword>
<evidence type="ECO:0000256" key="3">
    <source>
        <dbReference type="ARBA" id="ARBA00022845"/>
    </source>
</evidence>
<dbReference type="SUPFAM" id="SSF141457">
    <property type="entry name" value="BH3618-like"/>
    <property type="match status" value="1"/>
</dbReference>
<protein>
    <recommendedName>
        <fullName evidence="4">Flagellar assembly factor FliW</fullName>
    </recommendedName>
</protein>
<sequence length="148" mass="16890">MKLVTRYHGEREVNASEVIQFPKGIPGFEDETEFVLLPLTDDQVFLILQSVNTSELAFVVTDPFLFYPDYDFQLDEATVKVLELESPSEVRVLTILTVKDPFKETTVNLQAPVVINVSKKMAKQIVLNVDTYHTKHRLYREKSVGTKG</sequence>
<name>A0A285D0U0_9BACI</name>
<gene>
    <name evidence="4" type="primary">fliW</name>
    <name evidence="5" type="ORF">SAMN05877753_106249</name>
</gene>
<dbReference type="InterPro" id="IPR003775">
    <property type="entry name" value="Flagellar_assembly_factor_FliW"/>
</dbReference>
<dbReference type="EMBL" id="OAOP01000006">
    <property type="protein sequence ID" value="SNX72916.1"/>
    <property type="molecule type" value="Genomic_DNA"/>
</dbReference>
<proteinExistence type="inferred from homology"/>
<dbReference type="InterPro" id="IPR024046">
    <property type="entry name" value="Flagellar_assmbl_FliW_dom_sf"/>
</dbReference>
<keyword evidence="2 4" id="KW-1005">Bacterial flagellum biogenesis</keyword>
<dbReference type="GO" id="GO:0005737">
    <property type="term" value="C:cytoplasm"/>
    <property type="evidence" value="ECO:0007669"/>
    <property type="project" value="UniProtKB-SubCell"/>
</dbReference>
<evidence type="ECO:0000313" key="5">
    <source>
        <dbReference type="EMBL" id="SNX72916.1"/>
    </source>
</evidence>